<dbReference type="InterPro" id="IPR009091">
    <property type="entry name" value="RCC1/BLIP-II"/>
</dbReference>
<dbReference type="Gene3D" id="2.130.10.30">
    <property type="entry name" value="Regulator of chromosome condensation 1/beta-lactamase-inhibitor protein II"/>
    <property type="match status" value="1"/>
</dbReference>
<dbReference type="AlphaFoldDB" id="A0A6A5VKL0"/>
<evidence type="ECO:0000313" key="3">
    <source>
        <dbReference type="Proteomes" id="UP000800036"/>
    </source>
</evidence>
<dbReference type="OrthoDB" id="5370059at2759"/>
<evidence type="ECO:0008006" key="4">
    <source>
        <dbReference type="Google" id="ProtNLM"/>
    </source>
</evidence>
<dbReference type="EMBL" id="ML976662">
    <property type="protein sequence ID" value="KAF1977751.1"/>
    <property type="molecule type" value="Genomic_DNA"/>
</dbReference>
<proteinExistence type="predicted"/>
<dbReference type="Pfam" id="PF00415">
    <property type="entry name" value="RCC1"/>
    <property type="match status" value="1"/>
</dbReference>
<sequence>VHTYATDRRFPSALGRDSFCLAEEGDIAQPIPFLEETIVKKIAAGALYTAAVSEDGELHLWGQATTDMPGELRAVRDREEGGDEYVRTPEMRIDGHIARVIDVAVGFGCVLVAAECEGQNGSVEREVFAAGNNRRGCLGLGPDMDKADFVDEFLPLSLLNGRKIKQILCAGMSSYVVAEAGVEG</sequence>
<protein>
    <recommendedName>
        <fullName evidence="4">RCC1/BLIP-II</fullName>
    </recommendedName>
</protein>
<evidence type="ECO:0000313" key="2">
    <source>
        <dbReference type="EMBL" id="KAF1977751.1"/>
    </source>
</evidence>
<organism evidence="2 3">
    <name type="scientific">Bimuria novae-zelandiae CBS 107.79</name>
    <dbReference type="NCBI Taxonomy" id="1447943"/>
    <lineage>
        <taxon>Eukaryota</taxon>
        <taxon>Fungi</taxon>
        <taxon>Dikarya</taxon>
        <taxon>Ascomycota</taxon>
        <taxon>Pezizomycotina</taxon>
        <taxon>Dothideomycetes</taxon>
        <taxon>Pleosporomycetidae</taxon>
        <taxon>Pleosporales</taxon>
        <taxon>Massarineae</taxon>
        <taxon>Didymosphaeriaceae</taxon>
        <taxon>Bimuria</taxon>
    </lineage>
</organism>
<gene>
    <name evidence="2" type="ORF">BU23DRAFT_451641</name>
</gene>
<feature type="non-terminal residue" evidence="2">
    <location>
        <position position="1"/>
    </location>
</feature>
<accession>A0A6A5VKL0</accession>
<name>A0A6A5VKL0_9PLEO</name>
<reference evidence="2" key="1">
    <citation type="journal article" date="2020" name="Stud. Mycol.">
        <title>101 Dothideomycetes genomes: a test case for predicting lifestyles and emergence of pathogens.</title>
        <authorList>
            <person name="Haridas S."/>
            <person name="Albert R."/>
            <person name="Binder M."/>
            <person name="Bloem J."/>
            <person name="Labutti K."/>
            <person name="Salamov A."/>
            <person name="Andreopoulos B."/>
            <person name="Baker S."/>
            <person name="Barry K."/>
            <person name="Bills G."/>
            <person name="Bluhm B."/>
            <person name="Cannon C."/>
            <person name="Castanera R."/>
            <person name="Culley D."/>
            <person name="Daum C."/>
            <person name="Ezra D."/>
            <person name="Gonzalez J."/>
            <person name="Henrissat B."/>
            <person name="Kuo A."/>
            <person name="Liang C."/>
            <person name="Lipzen A."/>
            <person name="Lutzoni F."/>
            <person name="Magnuson J."/>
            <person name="Mondo S."/>
            <person name="Nolan M."/>
            <person name="Ohm R."/>
            <person name="Pangilinan J."/>
            <person name="Park H.-J."/>
            <person name="Ramirez L."/>
            <person name="Alfaro M."/>
            <person name="Sun H."/>
            <person name="Tritt A."/>
            <person name="Yoshinaga Y."/>
            <person name="Zwiers L.-H."/>
            <person name="Turgeon B."/>
            <person name="Goodwin S."/>
            <person name="Spatafora J."/>
            <person name="Crous P."/>
            <person name="Grigoriev I."/>
        </authorList>
    </citation>
    <scope>NUCLEOTIDE SEQUENCE</scope>
    <source>
        <strain evidence="2">CBS 107.79</strain>
    </source>
</reference>
<dbReference type="InterPro" id="IPR000408">
    <property type="entry name" value="Reg_chr_condens"/>
</dbReference>
<evidence type="ECO:0000256" key="1">
    <source>
        <dbReference type="PROSITE-ProRule" id="PRU00235"/>
    </source>
</evidence>
<keyword evidence="3" id="KW-1185">Reference proteome</keyword>
<dbReference type="PROSITE" id="PS50012">
    <property type="entry name" value="RCC1_3"/>
    <property type="match status" value="1"/>
</dbReference>
<dbReference type="SUPFAM" id="SSF50985">
    <property type="entry name" value="RCC1/BLIP-II"/>
    <property type="match status" value="1"/>
</dbReference>
<feature type="repeat" description="RCC1" evidence="1">
    <location>
        <begin position="125"/>
        <end position="180"/>
    </location>
</feature>
<dbReference type="Proteomes" id="UP000800036">
    <property type="component" value="Unassembled WGS sequence"/>
</dbReference>